<dbReference type="AlphaFoldDB" id="A0A923LIG0"/>
<name>A0A923LIG0_9FIRM</name>
<dbReference type="Gene3D" id="3.30.110.70">
    <property type="entry name" value="Hypothetical protein apc22750. Chain B"/>
    <property type="match status" value="1"/>
</dbReference>
<gene>
    <name evidence="3" type="ORF">H8S37_06740</name>
</gene>
<dbReference type="Pfam" id="PF01906">
    <property type="entry name" value="YbjQ_1"/>
    <property type="match status" value="1"/>
</dbReference>
<comment type="caution">
    <text evidence="3">The sequence shown here is derived from an EMBL/GenBank/DDBJ whole genome shotgun (WGS) entry which is preliminary data.</text>
</comment>
<accession>A0A923LIG0</accession>
<dbReference type="PANTHER" id="PTHR34068:SF2">
    <property type="entry name" value="UPF0145 PROTEIN SCO3412"/>
    <property type="match status" value="1"/>
</dbReference>
<dbReference type="SUPFAM" id="SSF117782">
    <property type="entry name" value="YbjQ-like"/>
    <property type="match status" value="1"/>
</dbReference>
<evidence type="ECO:0000313" key="3">
    <source>
        <dbReference type="EMBL" id="MBC5688626.1"/>
    </source>
</evidence>
<proteinExistence type="inferred from homology"/>
<reference evidence="3" key="1">
    <citation type="submission" date="2020-08" db="EMBL/GenBank/DDBJ databases">
        <title>Genome public.</title>
        <authorList>
            <person name="Liu C."/>
            <person name="Sun Q."/>
        </authorList>
    </citation>
    <scope>NUCLEOTIDE SEQUENCE</scope>
    <source>
        <strain evidence="3">NSJ-55</strain>
    </source>
</reference>
<protein>
    <recommendedName>
        <fullName evidence="2">UPF0145 protein H8S37_06740</fullName>
    </recommendedName>
</protein>
<evidence type="ECO:0000256" key="2">
    <source>
        <dbReference type="HAMAP-Rule" id="MF_00338"/>
    </source>
</evidence>
<dbReference type="InterPro" id="IPR002765">
    <property type="entry name" value="UPF0145_YbjQ-like"/>
</dbReference>
<dbReference type="InterPro" id="IPR035439">
    <property type="entry name" value="UPF0145_dom_sf"/>
</dbReference>
<dbReference type="PANTHER" id="PTHR34068">
    <property type="entry name" value="UPF0145 PROTEIN YBJQ"/>
    <property type="match status" value="1"/>
</dbReference>
<keyword evidence="4" id="KW-1185">Reference proteome</keyword>
<evidence type="ECO:0000313" key="4">
    <source>
        <dbReference type="Proteomes" id="UP000652477"/>
    </source>
</evidence>
<sequence length="103" mass="11186">MLVVTTEKIPGQEFEVLGLVKGSTIQCKNIGRDIGSSFKNLVGGEMKSYVEMMNQARDIAYERMVQDAARFPADAIVAMRFATSSIAQGAAEVMAYGTAVKFK</sequence>
<evidence type="ECO:0000256" key="1">
    <source>
        <dbReference type="ARBA" id="ARBA00010751"/>
    </source>
</evidence>
<comment type="similarity">
    <text evidence="1 2">Belongs to the UPF0145 family.</text>
</comment>
<dbReference type="HAMAP" id="MF_00338">
    <property type="entry name" value="UPF0145"/>
    <property type="match status" value="1"/>
</dbReference>
<dbReference type="RefSeq" id="WP_186875230.1">
    <property type="nucleotide sequence ID" value="NZ_JACOPF010000001.1"/>
</dbReference>
<dbReference type="EMBL" id="JACOPF010000001">
    <property type="protein sequence ID" value="MBC5688626.1"/>
    <property type="molecule type" value="Genomic_DNA"/>
</dbReference>
<dbReference type="Proteomes" id="UP000652477">
    <property type="component" value="Unassembled WGS sequence"/>
</dbReference>
<organism evidence="3 4">
    <name type="scientific">Mediterraneibacter hominis</name>
    <dbReference type="NCBI Taxonomy" id="2763054"/>
    <lineage>
        <taxon>Bacteria</taxon>
        <taxon>Bacillati</taxon>
        <taxon>Bacillota</taxon>
        <taxon>Clostridia</taxon>
        <taxon>Lachnospirales</taxon>
        <taxon>Lachnospiraceae</taxon>
        <taxon>Mediterraneibacter</taxon>
    </lineage>
</organism>